<dbReference type="InterPro" id="IPR018323">
    <property type="entry name" value="OM_lipoprot_carrier_LolA_Pbac"/>
</dbReference>
<comment type="caution">
    <text evidence="11">The sequence shown here is derived from an EMBL/GenBank/DDBJ whole genome shotgun (WGS) entry which is preliminary data.</text>
</comment>
<dbReference type="CDD" id="cd16325">
    <property type="entry name" value="LolA"/>
    <property type="match status" value="1"/>
</dbReference>
<evidence type="ECO:0000256" key="3">
    <source>
        <dbReference type="ARBA" id="ARBA00011245"/>
    </source>
</evidence>
<proteinExistence type="inferred from homology"/>
<keyword evidence="12" id="KW-1185">Reference proteome</keyword>
<keyword evidence="5 10" id="KW-0813">Transport</keyword>
<dbReference type="GO" id="GO:0042953">
    <property type="term" value="P:lipoprotein transport"/>
    <property type="evidence" value="ECO:0007669"/>
    <property type="project" value="InterPro"/>
</dbReference>
<feature type="signal peptide" evidence="10">
    <location>
        <begin position="1"/>
        <end position="20"/>
    </location>
</feature>
<comment type="similarity">
    <text evidence="2 10">Belongs to the LolA family.</text>
</comment>
<keyword evidence="6 10" id="KW-0732">Signal</keyword>
<dbReference type="NCBIfam" id="TIGR00547">
    <property type="entry name" value="lolA"/>
    <property type="match status" value="1"/>
</dbReference>
<dbReference type="Gene3D" id="2.50.20.10">
    <property type="entry name" value="Lipoprotein localisation LolA/LolB/LppX"/>
    <property type="match status" value="1"/>
</dbReference>
<evidence type="ECO:0000256" key="9">
    <source>
        <dbReference type="ARBA" id="ARBA00023186"/>
    </source>
</evidence>
<dbReference type="AlphaFoldDB" id="A0A315EV34"/>
<evidence type="ECO:0000256" key="1">
    <source>
        <dbReference type="ARBA" id="ARBA00004418"/>
    </source>
</evidence>
<evidence type="ECO:0000256" key="4">
    <source>
        <dbReference type="ARBA" id="ARBA00014035"/>
    </source>
</evidence>
<evidence type="ECO:0000256" key="8">
    <source>
        <dbReference type="ARBA" id="ARBA00022927"/>
    </source>
</evidence>
<evidence type="ECO:0000256" key="7">
    <source>
        <dbReference type="ARBA" id="ARBA00022764"/>
    </source>
</evidence>
<evidence type="ECO:0000256" key="6">
    <source>
        <dbReference type="ARBA" id="ARBA00022729"/>
    </source>
</evidence>
<dbReference type="HAMAP" id="MF_00240">
    <property type="entry name" value="LolA"/>
    <property type="match status" value="1"/>
</dbReference>
<protein>
    <recommendedName>
        <fullName evidence="4 10">Outer-membrane lipoprotein carrier protein</fullName>
    </recommendedName>
</protein>
<keyword evidence="11" id="KW-0449">Lipoprotein</keyword>
<dbReference type="GO" id="GO:0042597">
    <property type="term" value="C:periplasmic space"/>
    <property type="evidence" value="ECO:0007669"/>
    <property type="project" value="UniProtKB-SubCell"/>
</dbReference>
<keyword evidence="7 10" id="KW-0574">Periplasm</keyword>
<keyword evidence="9 10" id="KW-0143">Chaperone</keyword>
<gene>
    <name evidence="10" type="primary">lolA</name>
    <name evidence="11" type="ORF">B9Z44_04235</name>
</gene>
<dbReference type="PANTHER" id="PTHR35869">
    <property type="entry name" value="OUTER-MEMBRANE LIPOPROTEIN CARRIER PROTEIN"/>
    <property type="match status" value="1"/>
</dbReference>
<sequence precursor="true">MRGAGAGLAIAALSAGVASASSLDTLESFLKSTKSGRADFTQVVTSPAKAGQTTVRSKTSTGQFSFVRPTRFRFDYVKPFPQVIVADGQTLWLYDADLEQVTARKQTQALGSTPAALVATAADLSALQKEFTLDAQPDADGLQWVQATPKNRESTIQSVRMGLRVDGVQVSLGKLEIFDAMGQRSVLSFERFEVNPANLGAAQFNFVTPKGVSVIRP</sequence>
<accession>A0A315EV34</accession>
<dbReference type="Proteomes" id="UP000251341">
    <property type="component" value="Unassembled WGS sequence"/>
</dbReference>
<keyword evidence="8 10" id="KW-0653">Protein transport</keyword>
<evidence type="ECO:0000256" key="2">
    <source>
        <dbReference type="ARBA" id="ARBA00007615"/>
    </source>
</evidence>
<evidence type="ECO:0000256" key="5">
    <source>
        <dbReference type="ARBA" id="ARBA00022448"/>
    </source>
</evidence>
<dbReference type="SUPFAM" id="SSF89392">
    <property type="entry name" value="Prokaryotic lipoproteins and lipoprotein localization factors"/>
    <property type="match status" value="1"/>
</dbReference>
<feature type="chain" id="PRO_5016471905" description="Outer-membrane lipoprotein carrier protein" evidence="10">
    <location>
        <begin position="21"/>
        <end position="217"/>
    </location>
</feature>
<dbReference type="InterPro" id="IPR004564">
    <property type="entry name" value="OM_lipoprot_carrier_LolA-like"/>
</dbReference>
<comment type="subcellular location">
    <subcellularLocation>
        <location evidence="1 10">Periplasm</location>
    </subcellularLocation>
</comment>
<dbReference type="GO" id="GO:0044874">
    <property type="term" value="P:lipoprotein localization to outer membrane"/>
    <property type="evidence" value="ECO:0007669"/>
    <property type="project" value="UniProtKB-UniRule"/>
</dbReference>
<dbReference type="EMBL" id="NESP01000001">
    <property type="protein sequence ID" value="PUE60708.1"/>
    <property type="molecule type" value="Genomic_DNA"/>
</dbReference>
<evidence type="ECO:0000313" key="11">
    <source>
        <dbReference type="EMBL" id="PUE60708.1"/>
    </source>
</evidence>
<dbReference type="Pfam" id="PF03548">
    <property type="entry name" value="LolA"/>
    <property type="match status" value="1"/>
</dbReference>
<dbReference type="PANTHER" id="PTHR35869:SF1">
    <property type="entry name" value="OUTER-MEMBRANE LIPOPROTEIN CARRIER PROTEIN"/>
    <property type="match status" value="1"/>
</dbReference>
<comment type="function">
    <text evidence="10">Participates in the translocation of lipoproteins from the inner membrane to the outer membrane. Only forms a complex with a lipoprotein if the residue after the N-terminal Cys is not an aspartate (The Asp acts as a targeting signal to indicate that the lipoprotein should stay in the inner membrane).</text>
</comment>
<dbReference type="InterPro" id="IPR029046">
    <property type="entry name" value="LolA/LolB/LppX"/>
</dbReference>
<evidence type="ECO:0000313" key="12">
    <source>
        <dbReference type="Proteomes" id="UP000251341"/>
    </source>
</evidence>
<reference evidence="11 12" key="1">
    <citation type="submission" date="2017-04" db="EMBL/GenBank/DDBJ databases">
        <title>Unexpected and diverse lifestyles within the genus Limnohabitans.</title>
        <authorList>
            <person name="Kasalicky V."/>
            <person name="Mehrshad M."/>
            <person name="Andrei S.-A."/>
            <person name="Salcher M."/>
            <person name="Kratochvilova H."/>
            <person name="Simek K."/>
            <person name="Ghai R."/>
        </authorList>
    </citation>
    <scope>NUCLEOTIDE SEQUENCE [LARGE SCALE GENOMIC DNA]</scope>
    <source>
        <strain evidence="11 12">MWH-C5</strain>
    </source>
</reference>
<dbReference type="RefSeq" id="WP_108402800.1">
    <property type="nucleotide sequence ID" value="NZ_NESP01000001.1"/>
</dbReference>
<name>A0A315EV34_9BURK</name>
<evidence type="ECO:0000256" key="10">
    <source>
        <dbReference type="HAMAP-Rule" id="MF_00240"/>
    </source>
</evidence>
<comment type="subunit">
    <text evidence="3 10">Monomer.</text>
</comment>
<organism evidence="11 12">
    <name type="scientific">Limnohabitans curvus</name>
    <dbReference type="NCBI Taxonomy" id="323423"/>
    <lineage>
        <taxon>Bacteria</taxon>
        <taxon>Pseudomonadati</taxon>
        <taxon>Pseudomonadota</taxon>
        <taxon>Betaproteobacteria</taxon>
        <taxon>Burkholderiales</taxon>
        <taxon>Comamonadaceae</taxon>
        <taxon>Limnohabitans</taxon>
    </lineage>
</organism>